<comment type="caution">
    <text evidence="8">The sequence shown here is derived from an EMBL/GenBank/DDBJ whole genome shotgun (WGS) entry which is preliminary data.</text>
</comment>
<keyword evidence="5" id="KW-0804">Transcription</keyword>
<accession>A0A841L8V4</accession>
<dbReference type="GO" id="GO:0006352">
    <property type="term" value="P:DNA-templated transcription initiation"/>
    <property type="evidence" value="ECO:0007669"/>
    <property type="project" value="InterPro"/>
</dbReference>
<evidence type="ECO:0000259" key="6">
    <source>
        <dbReference type="Pfam" id="PF04542"/>
    </source>
</evidence>
<feature type="domain" description="RNA polymerase sigma-70 region 2" evidence="6">
    <location>
        <begin position="18"/>
        <end position="81"/>
    </location>
</feature>
<evidence type="ECO:0000313" key="8">
    <source>
        <dbReference type="EMBL" id="MBB6229479.1"/>
    </source>
</evidence>
<dbReference type="PANTHER" id="PTHR43133:SF58">
    <property type="entry name" value="ECF RNA POLYMERASE SIGMA FACTOR SIGD"/>
    <property type="match status" value="1"/>
</dbReference>
<dbReference type="InterPro" id="IPR014284">
    <property type="entry name" value="RNA_pol_sigma-70_dom"/>
</dbReference>
<name>A0A841L8V4_9SPHN</name>
<organism evidence="8 9">
    <name type="scientific">Polymorphobacter multimanifer</name>
    <dbReference type="NCBI Taxonomy" id="1070431"/>
    <lineage>
        <taxon>Bacteria</taxon>
        <taxon>Pseudomonadati</taxon>
        <taxon>Pseudomonadota</taxon>
        <taxon>Alphaproteobacteria</taxon>
        <taxon>Sphingomonadales</taxon>
        <taxon>Sphingosinicellaceae</taxon>
        <taxon>Polymorphobacter</taxon>
    </lineage>
</organism>
<dbReference type="GO" id="GO:0016987">
    <property type="term" value="F:sigma factor activity"/>
    <property type="evidence" value="ECO:0007669"/>
    <property type="project" value="UniProtKB-KW"/>
</dbReference>
<evidence type="ECO:0000313" key="9">
    <source>
        <dbReference type="Proteomes" id="UP000538147"/>
    </source>
</evidence>
<proteinExistence type="inferred from homology"/>
<dbReference type="NCBIfam" id="TIGR02937">
    <property type="entry name" value="sigma70-ECF"/>
    <property type="match status" value="1"/>
</dbReference>
<evidence type="ECO:0000256" key="2">
    <source>
        <dbReference type="ARBA" id="ARBA00023015"/>
    </source>
</evidence>
<dbReference type="EMBL" id="JACIIV010000055">
    <property type="protein sequence ID" value="MBB6229479.1"/>
    <property type="molecule type" value="Genomic_DNA"/>
</dbReference>
<dbReference type="InterPro" id="IPR013249">
    <property type="entry name" value="RNA_pol_sigma70_r4_t2"/>
</dbReference>
<keyword evidence="2" id="KW-0805">Transcription regulation</keyword>
<evidence type="ECO:0000256" key="1">
    <source>
        <dbReference type="ARBA" id="ARBA00010641"/>
    </source>
</evidence>
<dbReference type="SUPFAM" id="SSF88946">
    <property type="entry name" value="Sigma2 domain of RNA polymerase sigma factors"/>
    <property type="match status" value="1"/>
</dbReference>
<dbReference type="AlphaFoldDB" id="A0A841L8V4"/>
<protein>
    <submittedName>
        <fullName evidence="8">RNA polymerase sigma-70 factor (ECF subfamily)</fullName>
    </submittedName>
</protein>
<feature type="domain" description="RNA polymerase sigma factor 70 region 4 type 2" evidence="7">
    <location>
        <begin position="109"/>
        <end position="157"/>
    </location>
</feature>
<dbReference type="Pfam" id="PF04542">
    <property type="entry name" value="Sigma70_r2"/>
    <property type="match status" value="1"/>
</dbReference>
<evidence type="ECO:0000256" key="4">
    <source>
        <dbReference type="ARBA" id="ARBA00023125"/>
    </source>
</evidence>
<dbReference type="GO" id="GO:0003677">
    <property type="term" value="F:DNA binding"/>
    <property type="evidence" value="ECO:0007669"/>
    <property type="project" value="UniProtKB-KW"/>
</dbReference>
<dbReference type="InterPro" id="IPR013324">
    <property type="entry name" value="RNA_pol_sigma_r3/r4-like"/>
</dbReference>
<dbReference type="SUPFAM" id="SSF88659">
    <property type="entry name" value="Sigma3 and sigma4 domains of RNA polymerase sigma factors"/>
    <property type="match status" value="1"/>
</dbReference>
<keyword evidence="4" id="KW-0238">DNA-binding</keyword>
<evidence type="ECO:0000259" key="7">
    <source>
        <dbReference type="Pfam" id="PF08281"/>
    </source>
</evidence>
<dbReference type="InterPro" id="IPR036388">
    <property type="entry name" value="WH-like_DNA-bd_sf"/>
</dbReference>
<evidence type="ECO:0000256" key="5">
    <source>
        <dbReference type="ARBA" id="ARBA00023163"/>
    </source>
</evidence>
<reference evidence="8 9" key="1">
    <citation type="submission" date="2020-08" db="EMBL/GenBank/DDBJ databases">
        <title>Genomic Encyclopedia of Type Strains, Phase IV (KMG-IV): sequencing the most valuable type-strain genomes for metagenomic binning, comparative biology and taxonomic classification.</title>
        <authorList>
            <person name="Goeker M."/>
        </authorList>
    </citation>
    <scope>NUCLEOTIDE SEQUENCE [LARGE SCALE GENOMIC DNA]</scope>
    <source>
        <strain evidence="8 9">DSM 102189</strain>
    </source>
</reference>
<dbReference type="Pfam" id="PF08281">
    <property type="entry name" value="Sigma70_r4_2"/>
    <property type="match status" value="1"/>
</dbReference>
<comment type="similarity">
    <text evidence="1">Belongs to the sigma-70 factor family. ECF subfamily.</text>
</comment>
<dbReference type="Proteomes" id="UP000538147">
    <property type="component" value="Unassembled WGS sequence"/>
</dbReference>
<sequence length="165" mass="18986">MAASQRGDRNAYHALLTLLLPLLHRFFRRYVHGSALDDLVQDTLISVHRKRDSWDPLRPFLPWLFAIARYRWVDHLRRHYRAGMEEQLVDNFSIDSGESAIMFRLGCDHLLSMLPEGQAQAIRVTRIEGLSTAEASARLGQSESLLKVNVHRGLKKLASLIEDER</sequence>
<dbReference type="Gene3D" id="1.10.1740.10">
    <property type="match status" value="1"/>
</dbReference>
<keyword evidence="3" id="KW-0731">Sigma factor</keyword>
<dbReference type="Gene3D" id="1.10.10.10">
    <property type="entry name" value="Winged helix-like DNA-binding domain superfamily/Winged helix DNA-binding domain"/>
    <property type="match status" value="1"/>
</dbReference>
<keyword evidence="9" id="KW-1185">Reference proteome</keyword>
<dbReference type="InterPro" id="IPR007627">
    <property type="entry name" value="RNA_pol_sigma70_r2"/>
</dbReference>
<evidence type="ECO:0000256" key="3">
    <source>
        <dbReference type="ARBA" id="ARBA00023082"/>
    </source>
</evidence>
<dbReference type="InterPro" id="IPR039425">
    <property type="entry name" value="RNA_pol_sigma-70-like"/>
</dbReference>
<dbReference type="InterPro" id="IPR013325">
    <property type="entry name" value="RNA_pol_sigma_r2"/>
</dbReference>
<gene>
    <name evidence="8" type="ORF">FHS79_003682</name>
</gene>
<dbReference type="PANTHER" id="PTHR43133">
    <property type="entry name" value="RNA POLYMERASE ECF-TYPE SIGMA FACTO"/>
    <property type="match status" value="1"/>
</dbReference>